<evidence type="ECO:0000313" key="3">
    <source>
        <dbReference type="Proteomes" id="UP001159363"/>
    </source>
</evidence>
<evidence type="ECO:0000256" key="1">
    <source>
        <dbReference type="SAM" id="MobiDB-lite"/>
    </source>
</evidence>
<feature type="region of interest" description="Disordered" evidence="1">
    <location>
        <begin position="398"/>
        <end position="425"/>
    </location>
</feature>
<comment type="caution">
    <text evidence="2">The sequence shown here is derived from an EMBL/GenBank/DDBJ whole genome shotgun (WGS) entry which is preliminary data.</text>
</comment>
<gene>
    <name evidence="2" type="ORF">PR048_010163</name>
</gene>
<proteinExistence type="predicted"/>
<dbReference type="Proteomes" id="UP001159363">
    <property type="component" value="Chromosome 3"/>
</dbReference>
<reference evidence="2 3" key="1">
    <citation type="submission" date="2023-02" db="EMBL/GenBank/DDBJ databases">
        <title>LHISI_Scaffold_Assembly.</title>
        <authorList>
            <person name="Stuart O.P."/>
            <person name="Cleave R."/>
            <person name="Magrath M.J.L."/>
            <person name="Mikheyev A.S."/>
        </authorList>
    </citation>
    <scope>NUCLEOTIDE SEQUENCE [LARGE SCALE GENOMIC DNA]</scope>
    <source>
        <strain evidence="2">Daus_M_001</strain>
        <tissue evidence="2">Leg muscle</tissue>
    </source>
</reference>
<feature type="compositionally biased region" description="Polar residues" evidence="1">
    <location>
        <begin position="401"/>
        <end position="425"/>
    </location>
</feature>
<accession>A0ABQ9I1Y5</accession>
<organism evidence="2 3">
    <name type="scientific">Dryococelus australis</name>
    <dbReference type="NCBI Taxonomy" id="614101"/>
    <lineage>
        <taxon>Eukaryota</taxon>
        <taxon>Metazoa</taxon>
        <taxon>Ecdysozoa</taxon>
        <taxon>Arthropoda</taxon>
        <taxon>Hexapoda</taxon>
        <taxon>Insecta</taxon>
        <taxon>Pterygota</taxon>
        <taxon>Neoptera</taxon>
        <taxon>Polyneoptera</taxon>
        <taxon>Phasmatodea</taxon>
        <taxon>Verophasmatodea</taxon>
        <taxon>Anareolatae</taxon>
        <taxon>Phasmatidae</taxon>
        <taxon>Eurycanthinae</taxon>
        <taxon>Dryococelus</taxon>
    </lineage>
</organism>
<keyword evidence="3" id="KW-1185">Reference proteome</keyword>
<sequence length="425" mass="46052">MLQTPGGSDWESNPGSPECESRLLADCRYCAVSAACPVCGRKPVPRQCAGQGLKALPSGTPHPAQDRACTLSIRTPRRWVVAGSTPPSCRSTLAITYTLNSGQPTSVLPCDDKNTWVLLHGTSHFRTSNGAGGCMPAIGLLLAGLAHPTVNDKWACACAIHLATVYFDDPSTKVSPALVEVYEYHTASPPLVRTILGPTRRKTISRSSLSYDPTMNKAHSAYCRYTGLHGTRHGIFRLVLPDYITGLGSAWIRVKTESVRRNPDSLSLVSARNETRLRGFFGIHCTVLTAFRPGTHGKLPGPGTVQVAAIDVEAGVQTTPKVVKGTGEDMLWDSIPRGLFKGLILYMHAGAWFNRLWRDQYLDGRPYEERPVFEGAHHTLGGPTRVVIRLGMEVSSCRPATPSNLSQTGTPGTSKPFSWTSNDFD</sequence>
<dbReference type="EMBL" id="JARBHB010000003">
    <property type="protein sequence ID" value="KAJ8890654.1"/>
    <property type="molecule type" value="Genomic_DNA"/>
</dbReference>
<name>A0ABQ9I1Y5_9NEOP</name>
<protein>
    <submittedName>
        <fullName evidence="2">Uncharacterized protein</fullName>
    </submittedName>
</protein>
<evidence type="ECO:0000313" key="2">
    <source>
        <dbReference type="EMBL" id="KAJ8890654.1"/>
    </source>
</evidence>